<name>A0A1F6UW21_9PROT</name>
<dbReference type="AlphaFoldDB" id="A0A1F6UW21"/>
<dbReference type="Proteomes" id="UP000179076">
    <property type="component" value="Unassembled WGS sequence"/>
</dbReference>
<dbReference type="InterPro" id="IPR011527">
    <property type="entry name" value="ABC1_TM_dom"/>
</dbReference>
<evidence type="ECO:0000259" key="6">
    <source>
        <dbReference type="PROSITE" id="PS50929"/>
    </source>
</evidence>
<comment type="caution">
    <text evidence="7">The sequence shown here is derived from an EMBL/GenBank/DDBJ whole genome shotgun (WGS) entry which is preliminary data.</text>
</comment>
<evidence type="ECO:0000256" key="5">
    <source>
        <dbReference type="SAM" id="Phobius"/>
    </source>
</evidence>
<feature type="transmembrane region" description="Helical" evidence="5">
    <location>
        <begin position="257"/>
        <end position="275"/>
    </location>
</feature>
<keyword evidence="4 5" id="KW-0472">Membrane</keyword>
<dbReference type="PANTHER" id="PTHR43394">
    <property type="entry name" value="ATP-DEPENDENT PERMEASE MDL1, MITOCHONDRIAL"/>
    <property type="match status" value="1"/>
</dbReference>
<dbReference type="InterPro" id="IPR036640">
    <property type="entry name" value="ABC1_TM_sf"/>
</dbReference>
<evidence type="ECO:0000256" key="4">
    <source>
        <dbReference type="ARBA" id="ARBA00023136"/>
    </source>
</evidence>
<dbReference type="PANTHER" id="PTHR43394:SF1">
    <property type="entry name" value="ATP-BINDING CASSETTE SUB-FAMILY B MEMBER 10, MITOCHONDRIAL"/>
    <property type="match status" value="1"/>
</dbReference>
<evidence type="ECO:0000313" key="7">
    <source>
        <dbReference type="EMBL" id="OGI61494.1"/>
    </source>
</evidence>
<evidence type="ECO:0000256" key="1">
    <source>
        <dbReference type="ARBA" id="ARBA00004651"/>
    </source>
</evidence>
<feature type="transmembrane region" description="Helical" evidence="5">
    <location>
        <begin position="122"/>
        <end position="143"/>
    </location>
</feature>
<feature type="non-terminal residue" evidence="7">
    <location>
        <position position="364"/>
    </location>
</feature>
<keyword evidence="3 5" id="KW-1133">Transmembrane helix</keyword>
<dbReference type="PROSITE" id="PS50929">
    <property type="entry name" value="ABC_TM1F"/>
    <property type="match status" value="1"/>
</dbReference>
<dbReference type="Gene3D" id="1.20.1560.10">
    <property type="entry name" value="ABC transporter type 1, transmembrane domain"/>
    <property type="match status" value="1"/>
</dbReference>
<feature type="transmembrane region" description="Helical" evidence="5">
    <location>
        <begin position="56"/>
        <end position="80"/>
    </location>
</feature>
<evidence type="ECO:0000313" key="8">
    <source>
        <dbReference type="Proteomes" id="UP000179076"/>
    </source>
</evidence>
<dbReference type="InterPro" id="IPR027417">
    <property type="entry name" value="P-loop_NTPase"/>
</dbReference>
<feature type="transmembrane region" description="Helical" evidence="5">
    <location>
        <begin position="14"/>
        <end position="36"/>
    </location>
</feature>
<sequence length="364" mass="40651">MALVKEIYRDNRRIVVIGTALVIGSALANIATINFINETIATLGRYFIDHGATLIVLLVASFVFGVASQWMMTALSYRIIYQLRGRLLRQVLQTEFEHINDLGKGKIYAALTKDIRNIQEGFVIFPFFVHGVTLVLGGIGYMLWLSWPLALLCCSGFALTIAVGRILTGRFQQLVRHDRELEDSLFQQYGRILDGHKELLLNERRGRLVYRTLMDGAARHSRMLRTLADRYIVVNLHMMTVVTLGLVGLVFWAVYRWQWGDVALGAAFALVLLFVRQPINMAMNQVPGILAARVSLQKLASLGLPEPNDLDYAQPLCADWATVDLREVSYRYPGSAAFALGPLDLTVKKGELIFVVGHNGAGKS</sequence>
<dbReference type="Pfam" id="PF00664">
    <property type="entry name" value="ABC_membrane"/>
    <property type="match status" value="1"/>
</dbReference>
<dbReference type="InterPro" id="IPR039421">
    <property type="entry name" value="Type_1_exporter"/>
</dbReference>
<proteinExistence type="predicted"/>
<evidence type="ECO:0000256" key="2">
    <source>
        <dbReference type="ARBA" id="ARBA00022692"/>
    </source>
</evidence>
<dbReference type="Gene3D" id="3.40.50.300">
    <property type="entry name" value="P-loop containing nucleotide triphosphate hydrolases"/>
    <property type="match status" value="1"/>
</dbReference>
<dbReference type="SUPFAM" id="SSF90123">
    <property type="entry name" value="ABC transporter transmembrane region"/>
    <property type="match status" value="1"/>
</dbReference>
<comment type="subcellular location">
    <subcellularLocation>
        <location evidence="1">Cell membrane</location>
        <topology evidence="1">Multi-pass membrane protein</topology>
    </subcellularLocation>
</comment>
<dbReference type="GO" id="GO:0005524">
    <property type="term" value="F:ATP binding"/>
    <property type="evidence" value="ECO:0007669"/>
    <property type="project" value="InterPro"/>
</dbReference>
<feature type="transmembrane region" description="Helical" evidence="5">
    <location>
        <begin position="149"/>
        <end position="167"/>
    </location>
</feature>
<feature type="domain" description="ABC transmembrane type-1" evidence="6">
    <location>
        <begin position="16"/>
        <end position="291"/>
    </location>
</feature>
<protein>
    <recommendedName>
        <fullName evidence="6">ABC transmembrane type-1 domain-containing protein</fullName>
    </recommendedName>
</protein>
<keyword evidence="2 5" id="KW-0812">Transmembrane</keyword>
<gene>
    <name evidence="7" type="ORF">A2W18_13620</name>
</gene>
<organism evidence="7 8">
    <name type="scientific">Candidatus Muproteobacteria bacterium RBG_16_60_9</name>
    <dbReference type="NCBI Taxonomy" id="1817755"/>
    <lineage>
        <taxon>Bacteria</taxon>
        <taxon>Pseudomonadati</taxon>
        <taxon>Pseudomonadota</taxon>
        <taxon>Candidatus Muproteobacteria</taxon>
    </lineage>
</organism>
<accession>A0A1F6UW21</accession>
<dbReference type="GO" id="GO:0015421">
    <property type="term" value="F:ABC-type oligopeptide transporter activity"/>
    <property type="evidence" value="ECO:0007669"/>
    <property type="project" value="TreeGrafter"/>
</dbReference>
<dbReference type="GO" id="GO:0005886">
    <property type="term" value="C:plasma membrane"/>
    <property type="evidence" value="ECO:0007669"/>
    <property type="project" value="UniProtKB-SubCell"/>
</dbReference>
<feature type="transmembrane region" description="Helical" evidence="5">
    <location>
        <begin position="231"/>
        <end position="251"/>
    </location>
</feature>
<reference evidence="7 8" key="1">
    <citation type="journal article" date="2016" name="Nat. Commun.">
        <title>Thousands of microbial genomes shed light on interconnected biogeochemical processes in an aquifer system.</title>
        <authorList>
            <person name="Anantharaman K."/>
            <person name="Brown C.T."/>
            <person name="Hug L.A."/>
            <person name="Sharon I."/>
            <person name="Castelle C.J."/>
            <person name="Probst A.J."/>
            <person name="Thomas B.C."/>
            <person name="Singh A."/>
            <person name="Wilkins M.J."/>
            <person name="Karaoz U."/>
            <person name="Brodie E.L."/>
            <person name="Williams K.H."/>
            <person name="Hubbard S.S."/>
            <person name="Banfield J.F."/>
        </authorList>
    </citation>
    <scope>NUCLEOTIDE SEQUENCE [LARGE SCALE GENOMIC DNA]</scope>
</reference>
<dbReference type="EMBL" id="MFSP01000194">
    <property type="protein sequence ID" value="OGI61494.1"/>
    <property type="molecule type" value="Genomic_DNA"/>
</dbReference>
<dbReference type="SUPFAM" id="SSF52540">
    <property type="entry name" value="P-loop containing nucleoside triphosphate hydrolases"/>
    <property type="match status" value="1"/>
</dbReference>
<evidence type="ECO:0000256" key="3">
    <source>
        <dbReference type="ARBA" id="ARBA00022989"/>
    </source>
</evidence>